<gene>
    <name evidence="11" type="ORF">PV10_00403</name>
</gene>
<dbReference type="PANTHER" id="PTHR10336:SF169">
    <property type="entry name" value="PHOSPHOINOSITIDE PHOSPHOLIPASE C"/>
    <property type="match status" value="1"/>
</dbReference>
<protein>
    <recommendedName>
        <fullName evidence="7">Phosphoinositide phospholipase C</fullName>
        <ecNumber evidence="7">3.1.4.11</ecNumber>
    </recommendedName>
</protein>
<evidence type="ECO:0000256" key="5">
    <source>
        <dbReference type="ARBA" id="ARBA00023224"/>
    </source>
</evidence>
<dbReference type="SUPFAM" id="SSF49562">
    <property type="entry name" value="C2 domain (Calcium/lipid-binding domain, CaLB)"/>
    <property type="match status" value="1"/>
</dbReference>
<evidence type="ECO:0000256" key="7">
    <source>
        <dbReference type="RuleBase" id="RU361133"/>
    </source>
</evidence>
<feature type="region of interest" description="Disordered" evidence="8">
    <location>
        <begin position="270"/>
        <end position="309"/>
    </location>
</feature>
<keyword evidence="3 7" id="KW-0442">Lipid degradation</keyword>
<dbReference type="InterPro" id="IPR001711">
    <property type="entry name" value="PLipase_C_Pinositol-sp_Y"/>
</dbReference>
<dbReference type="GO" id="GO:0016042">
    <property type="term" value="P:lipid catabolic process"/>
    <property type="evidence" value="ECO:0007669"/>
    <property type="project" value="UniProtKB-KW"/>
</dbReference>
<dbReference type="Pfam" id="PF00387">
    <property type="entry name" value="PI-PLC-Y"/>
    <property type="match status" value="1"/>
</dbReference>
<dbReference type="InterPro" id="IPR000008">
    <property type="entry name" value="C2_dom"/>
</dbReference>
<dbReference type="GO" id="GO:0051209">
    <property type="term" value="P:release of sequestered calcium ion into cytosol"/>
    <property type="evidence" value="ECO:0007669"/>
    <property type="project" value="TreeGrafter"/>
</dbReference>
<evidence type="ECO:0000256" key="1">
    <source>
        <dbReference type="ARBA" id="ARBA00001195"/>
    </source>
</evidence>
<comment type="catalytic activity">
    <reaction evidence="1 7">
        <text>a 1,2-diacyl-sn-glycero-3-phospho-(1D-myo-inositol-4,5-bisphosphate) + H2O = 1D-myo-inositol 1,4,5-trisphosphate + a 1,2-diacyl-sn-glycerol + H(+)</text>
        <dbReference type="Rhea" id="RHEA:33179"/>
        <dbReference type="ChEBI" id="CHEBI:15377"/>
        <dbReference type="ChEBI" id="CHEBI:15378"/>
        <dbReference type="ChEBI" id="CHEBI:17815"/>
        <dbReference type="ChEBI" id="CHEBI:58456"/>
        <dbReference type="ChEBI" id="CHEBI:203600"/>
        <dbReference type="EC" id="3.1.4.11"/>
    </reaction>
</comment>
<keyword evidence="2 7" id="KW-0378">Hydrolase</keyword>
<dbReference type="OMA" id="DAWDNDE"/>
<dbReference type="EC" id="3.1.4.11" evidence="7"/>
<dbReference type="PANTHER" id="PTHR10336">
    <property type="entry name" value="PHOSPHOINOSITIDE-SPECIFIC PHOSPHOLIPASE C FAMILY PROTEIN"/>
    <property type="match status" value="1"/>
</dbReference>
<evidence type="ECO:0000256" key="4">
    <source>
        <dbReference type="ARBA" id="ARBA00023098"/>
    </source>
</evidence>
<dbReference type="EMBL" id="KN847520">
    <property type="protein sequence ID" value="KIV96553.1"/>
    <property type="molecule type" value="Genomic_DNA"/>
</dbReference>
<dbReference type="GeneID" id="27318248"/>
<dbReference type="PRINTS" id="PR00390">
    <property type="entry name" value="PHPHLIPASEC"/>
</dbReference>
<feature type="compositionally biased region" description="Acidic residues" evidence="8">
    <location>
        <begin position="25"/>
        <end position="35"/>
    </location>
</feature>
<feature type="region of interest" description="Disordered" evidence="8">
    <location>
        <begin position="1"/>
        <end position="50"/>
    </location>
</feature>
<proteinExistence type="predicted"/>
<feature type="compositionally biased region" description="Polar residues" evidence="8">
    <location>
        <begin position="1"/>
        <end position="19"/>
    </location>
</feature>
<dbReference type="GO" id="GO:0004435">
    <property type="term" value="F:phosphatidylinositol-4,5-bisphosphate phospholipase C activity"/>
    <property type="evidence" value="ECO:0007669"/>
    <property type="project" value="UniProtKB-EC"/>
</dbReference>
<accession>A0A0D2ACA9</accession>
<dbReference type="SUPFAM" id="SSF51695">
    <property type="entry name" value="PLC-like phosphodiesterases"/>
    <property type="match status" value="1"/>
</dbReference>
<dbReference type="Gene3D" id="2.60.40.150">
    <property type="entry name" value="C2 domain"/>
    <property type="match status" value="1"/>
</dbReference>
<feature type="compositionally biased region" description="Acidic residues" evidence="8">
    <location>
        <begin position="276"/>
        <end position="294"/>
    </location>
</feature>
<dbReference type="PROSITE" id="PS50008">
    <property type="entry name" value="PIPLC_Y_DOMAIN"/>
    <property type="match status" value="1"/>
</dbReference>
<dbReference type="CDD" id="cd08598">
    <property type="entry name" value="PI-PLC1c_yeast"/>
    <property type="match status" value="1"/>
</dbReference>
<dbReference type="FunFam" id="3.20.20.190:FF:000039">
    <property type="entry name" value="Phosphoinositide phospholipase C"/>
    <property type="match status" value="1"/>
</dbReference>
<keyword evidence="12" id="KW-1185">Reference proteome</keyword>
<evidence type="ECO:0000313" key="12">
    <source>
        <dbReference type="Proteomes" id="UP000054302"/>
    </source>
</evidence>
<dbReference type="SMART" id="SM00148">
    <property type="entry name" value="PLCXc"/>
    <property type="match status" value="1"/>
</dbReference>
<sequence length="595" mass="66721">MADSSAAVTSRLSRLNPFSRSKPEVDDEDIGEEVDSATVAGGGHSARQSDITKNQLRVSRALRRFLIDNRMLSEDDARVDNNDQLTPRVRALLEEPHIHVPAELTDRSHPLPDYFISSSHNTYLLAHQLYGSSSASAYESTLLAGARCVEIDAWDNDENENEPKVTHGYTLVSNISFRAVCETIRDVVDKEATESTDAQGYRAAPILLSLENHCGPQGQMRLVQIMKEVWGDRLLDEAVRQKGHEEQQGLGGHVRLSDLGSKIAVIVEYHHPDEKLDSDDTESSSSDSDDENETPEEKEARKQYKQNKQNEIASKIIPELADLGVYAQSVKPSDNSWYDKDELTNTPHHPLINLSESGLGSHMPTHSDKIARNNAKHLMRVYPKGTRISSRNLKPVPFWGVGAQICALNWQTFGASMQINEALFSDTDGYVLKPGPLRAGGTGVLSSRKRRVTLHVGGATDIPVPEDREPSEVKPYITCTLVHPDDLADTPPKRKTSAYRQHKLTGFLNRHNENPPVTDPLWDEKLHWDYRDNDLTFLRILLKSDDAFARNPIFAVTAVRLTYVVPGQWRFIRLLDLKGRETKCALLVKFDFEDL</sequence>
<dbReference type="PROSITE" id="PS50007">
    <property type="entry name" value="PIPLC_X_DOMAIN"/>
    <property type="match status" value="1"/>
</dbReference>
<evidence type="ECO:0000256" key="3">
    <source>
        <dbReference type="ARBA" id="ARBA00022963"/>
    </source>
</evidence>
<evidence type="ECO:0000259" key="9">
    <source>
        <dbReference type="PROSITE" id="PS50004"/>
    </source>
</evidence>
<name>A0A0D2ACA9_EXOME</name>
<dbReference type="HOGENOM" id="CLU_002738_3_1_1"/>
<keyword evidence="4 7" id="KW-0443">Lipid metabolism</keyword>
<dbReference type="GO" id="GO:0048015">
    <property type="term" value="P:phosphatidylinositol-mediated signaling"/>
    <property type="evidence" value="ECO:0007669"/>
    <property type="project" value="TreeGrafter"/>
</dbReference>
<dbReference type="Proteomes" id="UP000054302">
    <property type="component" value="Unassembled WGS sequence"/>
</dbReference>
<dbReference type="CDD" id="cd00275">
    <property type="entry name" value="C2_PLC_like"/>
    <property type="match status" value="1"/>
</dbReference>
<dbReference type="SMART" id="SM00149">
    <property type="entry name" value="PLCYc"/>
    <property type="match status" value="1"/>
</dbReference>
<dbReference type="InterPro" id="IPR017946">
    <property type="entry name" value="PLC-like_Pdiesterase_TIM-brl"/>
</dbReference>
<organism evidence="11 12">
    <name type="scientific">Exophiala mesophila</name>
    <name type="common">Black yeast-like fungus</name>
    <dbReference type="NCBI Taxonomy" id="212818"/>
    <lineage>
        <taxon>Eukaryota</taxon>
        <taxon>Fungi</taxon>
        <taxon>Dikarya</taxon>
        <taxon>Ascomycota</taxon>
        <taxon>Pezizomycotina</taxon>
        <taxon>Eurotiomycetes</taxon>
        <taxon>Chaetothyriomycetidae</taxon>
        <taxon>Chaetothyriales</taxon>
        <taxon>Herpotrichiellaceae</taxon>
        <taxon>Exophiala</taxon>
    </lineage>
</organism>
<dbReference type="RefSeq" id="XP_016228127.1">
    <property type="nucleotide sequence ID" value="XM_016364478.1"/>
</dbReference>
<dbReference type="PROSITE" id="PS50004">
    <property type="entry name" value="C2"/>
    <property type="match status" value="1"/>
</dbReference>
<evidence type="ECO:0000313" key="11">
    <source>
        <dbReference type="EMBL" id="KIV96553.1"/>
    </source>
</evidence>
<dbReference type="InterPro" id="IPR001192">
    <property type="entry name" value="PI-PLC_fam"/>
</dbReference>
<feature type="domain" description="PI-PLC Y-box" evidence="10">
    <location>
        <begin position="320"/>
        <end position="438"/>
    </location>
</feature>
<comment type="function">
    <text evidence="6">The production of the second messenger molecules diacylglycerol (DAG) and inositol 1,4,5-trisphosphate (IP3) is mediated by activated phosphatidylinositol-specific phospholipase C enzymes.</text>
</comment>
<dbReference type="VEuPathDB" id="FungiDB:PV10_00403"/>
<dbReference type="InterPro" id="IPR035892">
    <property type="entry name" value="C2_domain_sf"/>
</dbReference>
<evidence type="ECO:0000256" key="8">
    <source>
        <dbReference type="SAM" id="MobiDB-lite"/>
    </source>
</evidence>
<evidence type="ECO:0000256" key="6">
    <source>
        <dbReference type="ARBA" id="ARBA00059664"/>
    </source>
</evidence>
<keyword evidence="5" id="KW-0807">Transducer</keyword>
<evidence type="ECO:0000256" key="2">
    <source>
        <dbReference type="ARBA" id="ARBA00022801"/>
    </source>
</evidence>
<dbReference type="Gene3D" id="3.20.20.190">
    <property type="entry name" value="Phosphatidylinositol (PI) phosphodiesterase"/>
    <property type="match status" value="1"/>
</dbReference>
<dbReference type="Pfam" id="PF00388">
    <property type="entry name" value="PI-PLC-X"/>
    <property type="match status" value="1"/>
</dbReference>
<dbReference type="InterPro" id="IPR000909">
    <property type="entry name" value="PLipase_C_PInositol-sp_X_dom"/>
</dbReference>
<evidence type="ECO:0000259" key="10">
    <source>
        <dbReference type="PROSITE" id="PS50008"/>
    </source>
</evidence>
<dbReference type="AlphaFoldDB" id="A0A0D2ACA9"/>
<reference evidence="11 12" key="1">
    <citation type="submission" date="2015-01" db="EMBL/GenBank/DDBJ databases">
        <title>The Genome Sequence of Exophiala mesophila CBS40295.</title>
        <authorList>
            <consortium name="The Broad Institute Genomics Platform"/>
            <person name="Cuomo C."/>
            <person name="de Hoog S."/>
            <person name="Gorbushina A."/>
            <person name="Stielow B."/>
            <person name="Teixiera M."/>
            <person name="Abouelleil A."/>
            <person name="Chapman S.B."/>
            <person name="Priest M."/>
            <person name="Young S.K."/>
            <person name="Wortman J."/>
            <person name="Nusbaum C."/>
            <person name="Birren B."/>
        </authorList>
    </citation>
    <scope>NUCLEOTIDE SEQUENCE [LARGE SCALE GENOMIC DNA]</scope>
    <source>
        <strain evidence="11 12">CBS 40295</strain>
    </source>
</reference>
<dbReference type="OrthoDB" id="269822at2759"/>
<feature type="domain" description="C2" evidence="9">
    <location>
        <begin position="433"/>
        <end position="574"/>
    </location>
</feature>
<dbReference type="STRING" id="212818.A0A0D2ACA9"/>